<dbReference type="GO" id="GO:0102390">
    <property type="term" value="F:mycophenolic acid acyl-glucuronide esterase activity"/>
    <property type="evidence" value="ECO:0007669"/>
    <property type="project" value="UniProtKB-EC"/>
</dbReference>
<evidence type="ECO:0000256" key="5">
    <source>
        <dbReference type="ARBA" id="ARBA00022946"/>
    </source>
</evidence>
<dbReference type="GO" id="GO:0004553">
    <property type="term" value="F:hydrolase activity, hydrolyzing O-glycosyl compounds"/>
    <property type="evidence" value="ECO:0007669"/>
    <property type="project" value="Ensembl"/>
</dbReference>
<evidence type="ECO:0000259" key="15">
    <source>
        <dbReference type="Pfam" id="PF00561"/>
    </source>
</evidence>
<dbReference type="EC" id="3.1.2.22" evidence="3"/>
<dbReference type="OrthoDB" id="408373at2759"/>
<protein>
    <recommendedName>
        <fullName evidence="8">Palmitoyl-protein thioesterase ABHD10, mitochondrial</fullName>
        <ecNumber evidence="7">3.1.1.93</ecNumber>
        <ecNumber evidence="3">3.1.2.22</ecNumber>
    </recommendedName>
    <alternativeName>
        <fullName evidence="10">Acyl-protein thioesterase ABHD10</fullName>
    </alternativeName>
    <alternativeName>
        <fullName evidence="11">Alpha/beta hydrolase domain-containing protein 10</fullName>
    </alternativeName>
    <alternativeName>
        <fullName evidence="9">Mycophenolic acid acyl-glucuronide esterase, mitochondrial</fullName>
    </alternativeName>
</protein>
<dbReference type="Proteomes" id="UP000005447">
    <property type="component" value="Unassembled WGS sequence"/>
</dbReference>
<dbReference type="ESTHER" id="cavpo-h0v5z0">
    <property type="family name" value="ABHD10"/>
</dbReference>
<keyword evidence="5" id="KW-0809">Transit peptide</keyword>
<dbReference type="GeneTree" id="ENSGT00390000017765"/>
<evidence type="ECO:0000256" key="14">
    <source>
        <dbReference type="ARBA" id="ARBA00047972"/>
    </source>
</evidence>
<reference evidence="16" key="3">
    <citation type="submission" date="2025-09" db="UniProtKB">
        <authorList>
            <consortium name="Ensembl"/>
        </authorList>
    </citation>
    <scope>IDENTIFICATION</scope>
    <source>
        <strain evidence="16">2N</strain>
    </source>
</reference>
<comment type="subcellular location">
    <subcellularLocation>
        <location evidence="1">Mitochondrion</location>
    </subcellularLocation>
</comment>
<name>H0V5Z0_CAVPO</name>
<dbReference type="InterPro" id="IPR052382">
    <property type="entry name" value="ABHD10_acyl-thioesterase"/>
</dbReference>
<dbReference type="VEuPathDB" id="HostDB:ENSCPOG00000005650"/>
<dbReference type="FunFam" id="3.40.50.1820:FF:000164">
    <property type="entry name" value="Mycophenolic acid acyl-glucuronide esterase, mitochondrial"/>
    <property type="match status" value="1"/>
</dbReference>
<accession>H0V5Z0</accession>
<evidence type="ECO:0000256" key="1">
    <source>
        <dbReference type="ARBA" id="ARBA00004173"/>
    </source>
</evidence>
<evidence type="ECO:0000256" key="11">
    <source>
        <dbReference type="ARBA" id="ARBA00042704"/>
    </source>
</evidence>
<feature type="domain" description="AB hydrolase-1" evidence="15">
    <location>
        <begin position="74"/>
        <end position="180"/>
    </location>
</feature>
<dbReference type="GO" id="GO:0006805">
    <property type="term" value="P:xenobiotic metabolic process"/>
    <property type="evidence" value="ECO:0007669"/>
    <property type="project" value="Ensembl"/>
</dbReference>
<evidence type="ECO:0000256" key="12">
    <source>
        <dbReference type="ARBA" id="ARBA00046047"/>
    </source>
</evidence>
<dbReference type="EC" id="3.1.1.93" evidence="7"/>
<dbReference type="PANTHER" id="PTHR16138:SF7">
    <property type="entry name" value="PALMITOYL-PROTEIN THIOESTERASE ABHD10, MITOCHONDRIAL"/>
    <property type="match status" value="1"/>
</dbReference>
<dbReference type="KEGG" id="cpoc:100733320"/>
<evidence type="ECO:0000256" key="10">
    <source>
        <dbReference type="ARBA" id="ARBA00042645"/>
    </source>
</evidence>
<dbReference type="Gene3D" id="3.40.50.1820">
    <property type="entry name" value="alpha/beta hydrolase"/>
    <property type="match status" value="1"/>
</dbReference>
<evidence type="ECO:0000313" key="16">
    <source>
        <dbReference type="Ensembl" id="ENSCPOP00000005093.3"/>
    </source>
</evidence>
<evidence type="ECO:0000256" key="7">
    <source>
        <dbReference type="ARBA" id="ARBA00039132"/>
    </source>
</evidence>
<evidence type="ECO:0000256" key="9">
    <source>
        <dbReference type="ARBA" id="ARBA00041520"/>
    </source>
</evidence>
<dbReference type="eggNOG" id="ENOG502QT21">
    <property type="taxonomic scope" value="Eukaryota"/>
</dbReference>
<dbReference type="GO" id="GO:0008474">
    <property type="term" value="F:palmitoyl-(protein) hydrolase activity"/>
    <property type="evidence" value="ECO:0007669"/>
    <property type="project" value="UniProtKB-EC"/>
</dbReference>
<comment type="catalytic activity">
    <reaction evidence="14">
        <text>mycophenolic acid O-acyl-beta-D-glucuronide + H2O = mycophenolate + D-glucuronate + H(+)</text>
        <dbReference type="Rhea" id="RHEA:34179"/>
        <dbReference type="ChEBI" id="CHEBI:15377"/>
        <dbReference type="ChEBI" id="CHEBI:15378"/>
        <dbReference type="ChEBI" id="CHEBI:58720"/>
        <dbReference type="ChEBI" id="CHEBI:62932"/>
        <dbReference type="ChEBI" id="CHEBI:66982"/>
        <dbReference type="EC" id="3.1.1.93"/>
    </reaction>
    <physiologicalReaction direction="left-to-right" evidence="14">
        <dbReference type="Rhea" id="RHEA:34180"/>
    </physiologicalReaction>
</comment>
<dbReference type="PANTHER" id="PTHR16138">
    <property type="entry name" value="MYCOPHENOLIC ACID ACYL-GLUCURONIDE ESTERASE, MITOCHONDRIAL"/>
    <property type="match status" value="1"/>
</dbReference>
<evidence type="ECO:0000256" key="8">
    <source>
        <dbReference type="ARBA" id="ARBA00039314"/>
    </source>
</evidence>
<proteinExistence type="inferred from homology"/>
<dbReference type="Bgee" id="ENSCPOG00000005650">
    <property type="expression patterns" value="Expressed in adrenal gland and 13 other cell types or tissues"/>
</dbReference>
<evidence type="ECO:0000256" key="3">
    <source>
        <dbReference type="ARBA" id="ARBA00012423"/>
    </source>
</evidence>
<gene>
    <name evidence="16" type="primary">ABHD10</name>
</gene>
<dbReference type="AlphaFoldDB" id="H0V5Z0"/>
<comment type="similarity">
    <text evidence="2">Belongs to the AB hydrolase superfamily.</text>
</comment>
<dbReference type="SUPFAM" id="SSF53474">
    <property type="entry name" value="alpha/beta-Hydrolases"/>
    <property type="match status" value="1"/>
</dbReference>
<keyword evidence="6" id="KW-0496">Mitochondrion</keyword>
<dbReference type="FunCoup" id="H0V5Z0">
    <property type="interactions" value="1540"/>
</dbReference>
<dbReference type="STRING" id="10141.ENSCPOP00000005093"/>
<dbReference type="GO" id="GO:0005739">
    <property type="term" value="C:mitochondrion"/>
    <property type="evidence" value="ECO:0007669"/>
    <property type="project" value="UniProtKB-SubCell"/>
</dbReference>
<sequence>MASVGLAAWRSCFIGGQATASFGHYHNLSAPTLKSQRVPWRFPVCRQKTSFSFLNRPDLPKLAYKRLNGKSPGVIFIPGYISNMNGTKALAIEEFCKSLGHAYIRFDYSGVGNSEGNLEECTVGKWRKDILSIIDDIAVGPQILVGSSLGGWLMLHAAIARPEKVMALVGVATAADTLVTRFNQLPVEVKKEAELKGTWTLPSKYHEDGVHHIRYSFIQEAAHHCLLHSPIPVNCPVRLLHGLKDDVVPWHTSMQVADRVLSTDVDVILRKDSDHRMKEKADLQLLTYTIDDLIDKLSTIVN</sequence>
<keyword evidence="17" id="KW-1185">Reference proteome</keyword>
<evidence type="ECO:0000256" key="2">
    <source>
        <dbReference type="ARBA" id="ARBA00008645"/>
    </source>
</evidence>
<organism evidence="16 17">
    <name type="scientific">Cavia porcellus</name>
    <name type="common">Guinea pig</name>
    <dbReference type="NCBI Taxonomy" id="10141"/>
    <lineage>
        <taxon>Eukaryota</taxon>
        <taxon>Metazoa</taxon>
        <taxon>Chordata</taxon>
        <taxon>Craniata</taxon>
        <taxon>Vertebrata</taxon>
        <taxon>Euteleostomi</taxon>
        <taxon>Mammalia</taxon>
        <taxon>Eutheria</taxon>
        <taxon>Euarchontoglires</taxon>
        <taxon>Glires</taxon>
        <taxon>Rodentia</taxon>
        <taxon>Hystricomorpha</taxon>
        <taxon>Caviidae</taxon>
        <taxon>Cavia</taxon>
    </lineage>
</organism>
<evidence type="ECO:0000256" key="13">
    <source>
        <dbReference type="ARBA" id="ARBA00047409"/>
    </source>
</evidence>
<reference evidence="17" key="1">
    <citation type="journal article" date="2011" name="Nature">
        <title>A high-resolution map of human evolutionary constraint using 29 mammals.</title>
        <authorList>
            <person name="Lindblad-Toh K."/>
            <person name="Garber M."/>
            <person name="Zuk O."/>
            <person name="Lin M.F."/>
            <person name="Parker B.J."/>
            <person name="Washietl S."/>
            <person name="Kheradpour P."/>
            <person name="Ernst J."/>
            <person name="Jordan G."/>
            <person name="Mauceli E."/>
            <person name="Ward L.D."/>
            <person name="Lowe C.B."/>
            <person name="Holloway A.K."/>
            <person name="Clamp M."/>
            <person name="Gnerre S."/>
            <person name="Alfoldi J."/>
            <person name="Beal K."/>
            <person name="Chang J."/>
            <person name="Clawson H."/>
            <person name="Cuff J."/>
            <person name="Di Palma F."/>
            <person name="Fitzgerald S."/>
            <person name="Flicek P."/>
            <person name="Guttman M."/>
            <person name="Hubisz M.J."/>
            <person name="Jaffe D.B."/>
            <person name="Jungreis I."/>
            <person name="Kent W.J."/>
            <person name="Kostka D."/>
            <person name="Lara M."/>
            <person name="Martins A.L."/>
            <person name="Massingham T."/>
            <person name="Moltke I."/>
            <person name="Raney B.J."/>
            <person name="Rasmussen M.D."/>
            <person name="Robinson J."/>
            <person name="Stark A."/>
            <person name="Vilella A.J."/>
            <person name="Wen J."/>
            <person name="Xie X."/>
            <person name="Zody M.C."/>
            <person name="Baldwin J."/>
            <person name="Bloom T."/>
            <person name="Chin C.W."/>
            <person name="Heiman D."/>
            <person name="Nicol R."/>
            <person name="Nusbaum C."/>
            <person name="Young S."/>
            <person name="Wilkinson J."/>
            <person name="Worley K.C."/>
            <person name="Kovar C.L."/>
            <person name="Muzny D.M."/>
            <person name="Gibbs R.A."/>
            <person name="Cree A."/>
            <person name="Dihn H.H."/>
            <person name="Fowler G."/>
            <person name="Jhangiani S."/>
            <person name="Joshi V."/>
            <person name="Lee S."/>
            <person name="Lewis L.R."/>
            <person name="Nazareth L.V."/>
            <person name="Okwuonu G."/>
            <person name="Santibanez J."/>
            <person name="Warren W.C."/>
            <person name="Mardis E.R."/>
            <person name="Weinstock G.M."/>
            <person name="Wilson R.K."/>
            <person name="Delehaunty K."/>
            <person name="Dooling D."/>
            <person name="Fronik C."/>
            <person name="Fulton L."/>
            <person name="Fulton B."/>
            <person name="Graves T."/>
            <person name="Minx P."/>
            <person name="Sodergren E."/>
            <person name="Birney E."/>
            <person name="Margulies E.H."/>
            <person name="Herrero J."/>
            <person name="Green E.D."/>
            <person name="Haussler D."/>
            <person name="Siepel A."/>
            <person name="Goldman N."/>
            <person name="Pollard K.S."/>
            <person name="Pedersen J.S."/>
            <person name="Lander E.S."/>
            <person name="Kellis M."/>
        </authorList>
    </citation>
    <scope>NUCLEOTIDE SEQUENCE [LARGE SCALE GENOMIC DNA]</scope>
    <source>
        <strain evidence="17">2N</strain>
    </source>
</reference>
<dbReference type="InterPro" id="IPR000073">
    <property type="entry name" value="AB_hydrolase_1"/>
</dbReference>
<reference evidence="16" key="2">
    <citation type="submission" date="2025-08" db="UniProtKB">
        <authorList>
            <consortium name="Ensembl"/>
        </authorList>
    </citation>
    <scope>IDENTIFICATION</scope>
    <source>
        <strain evidence="16">2N</strain>
    </source>
</reference>
<dbReference type="InParanoid" id="H0V5Z0"/>
<comment type="catalytic activity">
    <reaction evidence="13">
        <text>S-hexadecanoyl-L-cysteinyl-[protein] + H2O = L-cysteinyl-[protein] + hexadecanoate + H(+)</text>
        <dbReference type="Rhea" id="RHEA:19233"/>
        <dbReference type="Rhea" id="RHEA-COMP:10131"/>
        <dbReference type="Rhea" id="RHEA-COMP:11032"/>
        <dbReference type="ChEBI" id="CHEBI:7896"/>
        <dbReference type="ChEBI" id="CHEBI:15377"/>
        <dbReference type="ChEBI" id="CHEBI:15378"/>
        <dbReference type="ChEBI" id="CHEBI:29950"/>
        <dbReference type="ChEBI" id="CHEBI:74151"/>
        <dbReference type="EC" id="3.1.2.22"/>
    </reaction>
    <physiologicalReaction direction="left-to-right" evidence="13">
        <dbReference type="Rhea" id="RHEA:19234"/>
    </physiologicalReaction>
</comment>
<dbReference type="GeneID" id="100733320"/>
<dbReference type="InterPro" id="IPR029058">
    <property type="entry name" value="AB_hydrolase_fold"/>
</dbReference>
<evidence type="ECO:0000256" key="6">
    <source>
        <dbReference type="ARBA" id="ARBA00023128"/>
    </source>
</evidence>
<dbReference type="Ensembl" id="ENSCPOT00000005711.3">
    <property type="protein sequence ID" value="ENSCPOP00000005093.3"/>
    <property type="gene ID" value="ENSCPOG00000005650.4"/>
</dbReference>
<dbReference type="EMBL" id="AAKN02035429">
    <property type="status" value="NOT_ANNOTATED_CDS"/>
    <property type="molecule type" value="Genomic_DNA"/>
</dbReference>
<dbReference type="CTD" id="55347"/>
<keyword evidence="4" id="KW-0378">Hydrolase</keyword>
<evidence type="ECO:0000256" key="4">
    <source>
        <dbReference type="ARBA" id="ARBA00022801"/>
    </source>
</evidence>
<dbReference type="HOGENOM" id="CLU_066961_0_0_1"/>
<dbReference type="RefSeq" id="XP_003469312.2">
    <property type="nucleotide sequence ID" value="XM_003469264.5"/>
</dbReference>
<dbReference type="Pfam" id="PF00561">
    <property type="entry name" value="Abhydrolase_1"/>
    <property type="match status" value="1"/>
</dbReference>
<evidence type="ECO:0000313" key="17">
    <source>
        <dbReference type="Proteomes" id="UP000005447"/>
    </source>
</evidence>
<dbReference type="OMA" id="TISRWLE"/>
<comment type="function">
    <text evidence="12">Acts as an acyl-protein thioesterase that hydrolyzes fatty acids from acylated residues in proteins. Regulates the mitochondrial S-depalmitoylation of the nucleophilic active site residue of peroxiredoxin-5/PRDX5, a key antioxidant protein, therefore modulating mitochondrial antioxidant ability. Also catalyzes the deglucuronidation of mycophenolic acid acyl-glucuronide, an active metabolite of the immunosuppressant drug mycophenolate.</text>
</comment>
<dbReference type="GO" id="GO:0005829">
    <property type="term" value="C:cytosol"/>
    <property type="evidence" value="ECO:0007669"/>
    <property type="project" value="Ensembl"/>
</dbReference>